<gene>
    <name evidence="1" type="ORF">BDM02DRAFT_1402911</name>
</gene>
<comment type="caution">
    <text evidence="1">The sequence shown here is derived from an EMBL/GenBank/DDBJ whole genome shotgun (WGS) entry which is preliminary data.</text>
</comment>
<protein>
    <submittedName>
        <fullName evidence="1">Uncharacterized protein</fullName>
    </submittedName>
</protein>
<sequence length="205" mass="22726">MSTSPPKPFLLSISRAKTSLLHILFSQLLHYHYTGSLHSDPHPPHLVFPADTVRTFWSMCHRLIAFPGLSFSQTTIYTSSFPALARRCPEEQDVHVHSSSTSQTRLRHEDRVVELYGGWFGYDSNLLVKSPSSSTSLSSPASPNPKGLDSQDKHTVGLCLVNPHAQNRKQYVPGHERNHTDFRGSTPGFVSIDLPPGPGTSLFPL</sequence>
<dbReference type="Proteomes" id="UP000886501">
    <property type="component" value="Unassembled WGS sequence"/>
</dbReference>
<evidence type="ECO:0000313" key="1">
    <source>
        <dbReference type="EMBL" id="KAF9643632.1"/>
    </source>
</evidence>
<proteinExistence type="predicted"/>
<dbReference type="EMBL" id="MU118201">
    <property type="protein sequence ID" value="KAF9643632.1"/>
    <property type="molecule type" value="Genomic_DNA"/>
</dbReference>
<keyword evidence="2" id="KW-1185">Reference proteome</keyword>
<organism evidence="1 2">
    <name type="scientific">Thelephora ganbajun</name>
    <name type="common">Ganba fungus</name>
    <dbReference type="NCBI Taxonomy" id="370292"/>
    <lineage>
        <taxon>Eukaryota</taxon>
        <taxon>Fungi</taxon>
        <taxon>Dikarya</taxon>
        <taxon>Basidiomycota</taxon>
        <taxon>Agaricomycotina</taxon>
        <taxon>Agaricomycetes</taxon>
        <taxon>Thelephorales</taxon>
        <taxon>Thelephoraceae</taxon>
        <taxon>Thelephora</taxon>
    </lineage>
</organism>
<evidence type="ECO:0000313" key="2">
    <source>
        <dbReference type="Proteomes" id="UP000886501"/>
    </source>
</evidence>
<reference evidence="1" key="2">
    <citation type="journal article" date="2020" name="Nat. Commun.">
        <title>Large-scale genome sequencing of mycorrhizal fungi provides insights into the early evolution of symbiotic traits.</title>
        <authorList>
            <person name="Miyauchi S."/>
            <person name="Kiss E."/>
            <person name="Kuo A."/>
            <person name="Drula E."/>
            <person name="Kohler A."/>
            <person name="Sanchez-Garcia M."/>
            <person name="Morin E."/>
            <person name="Andreopoulos B."/>
            <person name="Barry K.W."/>
            <person name="Bonito G."/>
            <person name="Buee M."/>
            <person name="Carver A."/>
            <person name="Chen C."/>
            <person name="Cichocki N."/>
            <person name="Clum A."/>
            <person name="Culley D."/>
            <person name="Crous P.W."/>
            <person name="Fauchery L."/>
            <person name="Girlanda M."/>
            <person name="Hayes R.D."/>
            <person name="Keri Z."/>
            <person name="LaButti K."/>
            <person name="Lipzen A."/>
            <person name="Lombard V."/>
            <person name="Magnuson J."/>
            <person name="Maillard F."/>
            <person name="Murat C."/>
            <person name="Nolan M."/>
            <person name="Ohm R.A."/>
            <person name="Pangilinan J."/>
            <person name="Pereira M.F."/>
            <person name="Perotto S."/>
            <person name="Peter M."/>
            <person name="Pfister S."/>
            <person name="Riley R."/>
            <person name="Sitrit Y."/>
            <person name="Stielow J.B."/>
            <person name="Szollosi G."/>
            <person name="Zifcakova L."/>
            <person name="Stursova M."/>
            <person name="Spatafora J.W."/>
            <person name="Tedersoo L."/>
            <person name="Vaario L.M."/>
            <person name="Yamada A."/>
            <person name="Yan M."/>
            <person name="Wang P."/>
            <person name="Xu J."/>
            <person name="Bruns T."/>
            <person name="Baldrian P."/>
            <person name="Vilgalys R."/>
            <person name="Dunand C."/>
            <person name="Henrissat B."/>
            <person name="Grigoriev I.V."/>
            <person name="Hibbett D."/>
            <person name="Nagy L.G."/>
            <person name="Martin F.M."/>
        </authorList>
    </citation>
    <scope>NUCLEOTIDE SEQUENCE</scope>
    <source>
        <strain evidence="1">P2</strain>
    </source>
</reference>
<accession>A0ACB6Z234</accession>
<reference evidence="1" key="1">
    <citation type="submission" date="2019-10" db="EMBL/GenBank/DDBJ databases">
        <authorList>
            <consortium name="DOE Joint Genome Institute"/>
            <person name="Kuo A."/>
            <person name="Miyauchi S."/>
            <person name="Kiss E."/>
            <person name="Drula E."/>
            <person name="Kohler A."/>
            <person name="Sanchez-Garcia M."/>
            <person name="Andreopoulos B."/>
            <person name="Barry K.W."/>
            <person name="Bonito G."/>
            <person name="Buee M."/>
            <person name="Carver A."/>
            <person name="Chen C."/>
            <person name="Cichocki N."/>
            <person name="Clum A."/>
            <person name="Culley D."/>
            <person name="Crous P.W."/>
            <person name="Fauchery L."/>
            <person name="Girlanda M."/>
            <person name="Hayes R."/>
            <person name="Keri Z."/>
            <person name="Labutti K."/>
            <person name="Lipzen A."/>
            <person name="Lombard V."/>
            <person name="Magnuson J."/>
            <person name="Maillard F."/>
            <person name="Morin E."/>
            <person name="Murat C."/>
            <person name="Nolan M."/>
            <person name="Ohm R."/>
            <person name="Pangilinan J."/>
            <person name="Pereira M."/>
            <person name="Perotto S."/>
            <person name="Peter M."/>
            <person name="Riley R."/>
            <person name="Sitrit Y."/>
            <person name="Stielow B."/>
            <person name="Szollosi G."/>
            <person name="Zifcakova L."/>
            <person name="Stursova M."/>
            <person name="Spatafora J.W."/>
            <person name="Tedersoo L."/>
            <person name="Vaario L.-M."/>
            <person name="Yamada A."/>
            <person name="Yan M."/>
            <person name="Wang P."/>
            <person name="Xu J."/>
            <person name="Bruns T."/>
            <person name="Baldrian P."/>
            <person name="Vilgalys R."/>
            <person name="Henrissat B."/>
            <person name="Grigoriev I.V."/>
            <person name="Hibbett D."/>
            <person name="Nagy L.G."/>
            <person name="Martin F.M."/>
        </authorList>
    </citation>
    <scope>NUCLEOTIDE SEQUENCE</scope>
    <source>
        <strain evidence="1">P2</strain>
    </source>
</reference>
<name>A0ACB6Z234_THEGA</name>